<dbReference type="AlphaFoldDB" id="A0A1I7WZ76"/>
<organism evidence="1 2">
    <name type="scientific">Heterorhabditis bacteriophora</name>
    <name type="common">Entomopathogenic nematode worm</name>
    <dbReference type="NCBI Taxonomy" id="37862"/>
    <lineage>
        <taxon>Eukaryota</taxon>
        <taxon>Metazoa</taxon>
        <taxon>Ecdysozoa</taxon>
        <taxon>Nematoda</taxon>
        <taxon>Chromadorea</taxon>
        <taxon>Rhabditida</taxon>
        <taxon>Rhabditina</taxon>
        <taxon>Rhabditomorpha</taxon>
        <taxon>Strongyloidea</taxon>
        <taxon>Heterorhabditidae</taxon>
        <taxon>Heterorhabditis</taxon>
    </lineage>
</organism>
<evidence type="ECO:0000313" key="2">
    <source>
        <dbReference type="WBParaSite" id="Hba_10480"/>
    </source>
</evidence>
<sequence>MQIKRYFHCLRIIYKFSFNISVYKHYNKTVMLESIKKDAEIIMSNDFNIFELFTNSYLLYYYADKFPTRYLGYLSRLLSPEFVVVCFI</sequence>
<dbReference type="Proteomes" id="UP000095283">
    <property type="component" value="Unplaced"/>
</dbReference>
<keyword evidence="1" id="KW-1185">Reference proteome</keyword>
<accession>A0A1I7WZ76</accession>
<dbReference type="WBParaSite" id="Hba_10480">
    <property type="protein sequence ID" value="Hba_10480"/>
    <property type="gene ID" value="Hba_10480"/>
</dbReference>
<reference evidence="2" key="1">
    <citation type="submission" date="2016-11" db="UniProtKB">
        <authorList>
            <consortium name="WormBaseParasite"/>
        </authorList>
    </citation>
    <scope>IDENTIFICATION</scope>
</reference>
<protein>
    <submittedName>
        <fullName evidence="2">Uncharacterized protein</fullName>
    </submittedName>
</protein>
<evidence type="ECO:0000313" key="1">
    <source>
        <dbReference type="Proteomes" id="UP000095283"/>
    </source>
</evidence>
<proteinExistence type="predicted"/>
<name>A0A1I7WZ76_HETBA</name>